<evidence type="ECO:0000256" key="1">
    <source>
        <dbReference type="ARBA" id="ARBA00009589"/>
    </source>
</evidence>
<evidence type="ECO:0000256" key="5">
    <source>
        <dbReference type="ARBA" id="ARBA00022990"/>
    </source>
</evidence>
<keyword evidence="2" id="KW-0479">Metal-binding</keyword>
<dbReference type="InterPro" id="IPR036412">
    <property type="entry name" value="HAD-like_sf"/>
</dbReference>
<keyword evidence="4" id="KW-0460">Magnesium</keyword>
<dbReference type="SUPFAM" id="SSF56784">
    <property type="entry name" value="HAD-like"/>
    <property type="match status" value="1"/>
</dbReference>
<reference evidence="7" key="1">
    <citation type="submission" date="2022-01" db="EMBL/GenBank/DDBJ databases">
        <authorList>
            <person name="King R."/>
        </authorList>
    </citation>
    <scope>NUCLEOTIDE SEQUENCE</scope>
</reference>
<dbReference type="InterPro" id="IPR023214">
    <property type="entry name" value="HAD_sf"/>
</dbReference>
<dbReference type="FunFam" id="3.40.50.1000:FF:000086">
    <property type="entry name" value="LD24878p"/>
    <property type="match status" value="1"/>
</dbReference>
<accession>A0A9P0D000</accession>
<dbReference type="AlphaFoldDB" id="A0A9P0D000"/>
<gene>
    <name evidence="7" type="ORF">PSYICH_LOCUS10380</name>
</gene>
<dbReference type="PANTHER" id="PTHR12103">
    <property type="entry name" value="5'-NUCLEOTIDASE DOMAIN-CONTAINING"/>
    <property type="match status" value="1"/>
</dbReference>
<evidence type="ECO:0000313" key="8">
    <source>
        <dbReference type="Proteomes" id="UP001153636"/>
    </source>
</evidence>
<evidence type="ECO:0000256" key="2">
    <source>
        <dbReference type="ARBA" id="ARBA00022723"/>
    </source>
</evidence>
<keyword evidence="3" id="KW-0378">Hydrolase</keyword>
<dbReference type="EMBL" id="OV651816">
    <property type="protein sequence ID" value="CAH1109318.1"/>
    <property type="molecule type" value="Genomic_DNA"/>
</dbReference>
<evidence type="ECO:0000256" key="3">
    <source>
        <dbReference type="ARBA" id="ARBA00022801"/>
    </source>
</evidence>
<organism evidence="7 8">
    <name type="scientific">Psylliodes chrysocephalus</name>
    <dbReference type="NCBI Taxonomy" id="3402493"/>
    <lineage>
        <taxon>Eukaryota</taxon>
        <taxon>Metazoa</taxon>
        <taxon>Ecdysozoa</taxon>
        <taxon>Arthropoda</taxon>
        <taxon>Hexapoda</taxon>
        <taxon>Insecta</taxon>
        <taxon>Pterygota</taxon>
        <taxon>Neoptera</taxon>
        <taxon>Endopterygota</taxon>
        <taxon>Coleoptera</taxon>
        <taxon>Polyphaga</taxon>
        <taxon>Cucujiformia</taxon>
        <taxon>Chrysomeloidea</taxon>
        <taxon>Chrysomelidae</taxon>
        <taxon>Galerucinae</taxon>
        <taxon>Alticini</taxon>
        <taxon>Psylliodes</taxon>
    </lineage>
</organism>
<sequence>MFPISRIVRSFPKNWNRTFTVVIQPTERTFFSATSPQKEVEKKVAFNFNNYDCIGFDLDNTLARYKIGNMLEMEYKIVCNYLIKEKNLPTDMLLKPIDPNFLIKGLIVDDENGNLIRIAPDGRILQATHGTRWLTEKEILEYYPTRHWKATDLFIEDPLQTWNGPYSEKMRTLLDYFDIVVGLAFARSVDTIDKYNGPKKEYNIWPTLFNALMYMFNREHFEQDLGEYFPEMKKNPHQYYYKCSENVEKWLRELKKRGKQLFLITGAHADFANHTATYTIGKNWKEYFDIVITYAKKPGFFIQERDFIGLNDKFQETDPIATKDLHRGGMYTYGNWIGLRDFLTQLSNKTDPKFLYIGDNLIQDIYVPHVHTECDTVNVCEELEAESSFGFTNQEHPDKHVLSSTLWGSYFHCKDTGNITVWYNLMRRHSLICVPSLEYIAKYPVDYQFELSNS</sequence>
<comment type="similarity">
    <text evidence="1">Belongs to the 5'(3')-deoxyribonucleotidase family.</text>
</comment>
<dbReference type="GO" id="GO:0008253">
    <property type="term" value="F:5'-nucleotidase activity"/>
    <property type="evidence" value="ECO:0007669"/>
    <property type="project" value="TreeGrafter"/>
</dbReference>
<dbReference type="Proteomes" id="UP001153636">
    <property type="component" value="Chromosome 4"/>
</dbReference>
<dbReference type="InterPro" id="IPR008380">
    <property type="entry name" value="HAD-SF_hydro_IG_5-nucl"/>
</dbReference>
<keyword evidence="5" id="KW-0007">Acetylation</keyword>
<dbReference type="GO" id="GO:0046872">
    <property type="term" value="F:metal ion binding"/>
    <property type="evidence" value="ECO:0007669"/>
    <property type="project" value="UniProtKB-KW"/>
</dbReference>
<proteinExistence type="inferred from homology"/>
<dbReference type="NCBIfam" id="TIGR02244">
    <property type="entry name" value="HAD-IG-Ncltidse"/>
    <property type="match status" value="1"/>
</dbReference>
<keyword evidence="8" id="KW-1185">Reference proteome</keyword>
<dbReference type="Gene3D" id="3.40.50.1000">
    <property type="entry name" value="HAD superfamily/HAD-like"/>
    <property type="match status" value="1"/>
</dbReference>
<dbReference type="OrthoDB" id="6503940at2759"/>
<protein>
    <recommendedName>
        <fullName evidence="6">5'-nucleotidase domain-containing protein 1</fullName>
    </recommendedName>
</protein>
<dbReference type="Pfam" id="PF05761">
    <property type="entry name" value="5_nucleotid"/>
    <property type="match status" value="1"/>
</dbReference>
<evidence type="ECO:0000256" key="4">
    <source>
        <dbReference type="ARBA" id="ARBA00022842"/>
    </source>
</evidence>
<name>A0A9P0D000_9CUCU</name>
<evidence type="ECO:0000313" key="7">
    <source>
        <dbReference type="EMBL" id="CAH1109318.1"/>
    </source>
</evidence>
<dbReference type="PANTHER" id="PTHR12103:SF38">
    <property type="entry name" value="5'-NUCLEOTIDASE DOMAIN-CONTAINING PROTEIN 1"/>
    <property type="match status" value="1"/>
</dbReference>
<evidence type="ECO:0000256" key="6">
    <source>
        <dbReference type="ARBA" id="ARBA00069357"/>
    </source>
</evidence>